<accession>A0A6G8JHE0</accession>
<feature type="transmembrane region" description="Helical" evidence="9">
    <location>
        <begin position="283"/>
        <end position="309"/>
    </location>
</feature>
<feature type="transmembrane region" description="Helical" evidence="9">
    <location>
        <begin position="73"/>
        <end position="98"/>
    </location>
</feature>
<evidence type="ECO:0000256" key="5">
    <source>
        <dbReference type="ARBA" id="ARBA00022692"/>
    </source>
</evidence>
<evidence type="ECO:0000313" key="11">
    <source>
        <dbReference type="EMBL" id="QIM66496.1"/>
    </source>
</evidence>
<dbReference type="GO" id="GO:0005886">
    <property type="term" value="C:plasma membrane"/>
    <property type="evidence" value="ECO:0007669"/>
    <property type="project" value="UniProtKB-SubCell"/>
</dbReference>
<evidence type="ECO:0000259" key="10">
    <source>
        <dbReference type="PROSITE" id="PS50928"/>
    </source>
</evidence>
<gene>
    <name evidence="11" type="ORF">A4G16_03455</name>
</gene>
<dbReference type="CDD" id="cd06261">
    <property type="entry name" value="TM_PBP2"/>
    <property type="match status" value="1"/>
</dbReference>
<comment type="subcellular location">
    <subcellularLocation>
        <location evidence="1">Cell inner membrane</location>
        <topology evidence="1">Multi-pass membrane protein</topology>
    </subcellularLocation>
    <subcellularLocation>
        <location evidence="9">Cell membrane</location>
        <topology evidence="9">Multi-pass membrane protein</topology>
    </subcellularLocation>
</comment>
<feature type="transmembrane region" description="Helical" evidence="9">
    <location>
        <begin position="110"/>
        <end position="133"/>
    </location>
</feature>
<evidence type="ECO:0000256" key="2">
    <source>
        <dbReference type="ARBA" id="ARBA00022448"/>
    </source>
</evidence>
<evidence type="ECO:0000313" key="12">
    <source>
        <dbReference type="Proteomes" id="UP000501366"/>
    </source>
</evidence>
<keyword evidence="7 9" id="KW-0472">Membrane</keyword>
<dbReference type="RefSeq" id="WP_165888716.1">
    <property type="nucleotide sequence ID" value="NZ_CP015030.1"/>
</dbReference>
<evidence type="ECO:0000256" key="1">
    <source>
        <dbReference type="ARBA" id="ARBA00004429"/>
    </source>
</evidence>
<dbReference type="PANTHER" id="PTHR43163:SF4">
    <property type="entry name" value="PUTRESCINE EXPORT SYSTEM PERMEASE PROTEIN SAPB"/>
    <property type="match status" value="1"/>
</dbReference>
<dbReference type="InterPro" id="IPR000515">
    <property type="entry name" value="MetI-like"/>
</dbReference>
<dbReference type="Pfam" id="PF00528">
    <property type="entry name" value="BPD_transp_1"/>
    <property type="match status" value="1"/>
</dbReference>
<feature type="transmembrane region" description="Helical" evidence="9">
    <location>
        <begin position="9"/>
        <end position="28"/>
    </location>
</feature>
<dbReference type="Gene3D" id="1.10.3720.10">
    <property type="entry name" value="MetI-like"/>
    <property type="match status" value="1"/>
</dbReference>
<dbReference type="AlphaFoldDB" id="A0A6G8JHE0"/>
<dbReference type="PANTHER" id="PTHR43163">
    <property type="entry name" value="DIPEPTIDE TRANSPORT SYSTEM PERMEASE PROTEIN DPPB-RELATED"/>
    <property type="match status" value="1"/>
</dbReference>
<reference evidence="11 12" key="1">
    <citation type="submission" date="2016-03" db="EMBL/GenBank/DDBJ databases">
        <authorList>
            <person name="Bojesen A.M."/>
            <person name="Planet P."/>
            <person name="Hansen M.J."/>
        </authorList>
    </citation>
    <scope>NUCLEOTIDE SEQUENCE [LARGE SCALE GENOMIC DNA]</scope>
    <source>
        <strain evidence="11 12">B 234/94</strain>
    </source>
</reference>
<keyword evidence="2 9" id="KW-0813">Transport</keyword>
<feature type="transmembrane region" description="Helical" evidence="9">
    <location>
        <begin position="179"/>
        <end position="196"/>
    </location>
</feature>
<sequence>MLTALIRKMFLTFITLIVLSIISFHILLRDPLNRLTDMNWFGAYFNYLKGLLAGDFGISFSNGEPLTAQILQVFPATITLCLSALLLSLILGVPLGFFSATQKNNMLGKALNMLGSLSLAVPVFWLALVLMYYASLHQWEIAAIDEMHSIYPKESITGFLLLDIWLSDSPYKLKMIQNALHHLALPTLILAVPATLEMMHVTQARASYVMKQNYIKVAKTRGWTPFRIWTTHILRNTLPSLLPMIARTFILIFAFGMLIETIFSWGGIGRWLINALAIQDYNAISAGVVAIGVFVLSVDMITGFIRVILDPSEKKDWYGTH</sequence>
<organism evidence="11 12">
    <name type="scientific">Mannheimia granulomatis</name>
    <dbReference type="NCBI Taxonomy" id="85402"/>
    <lineage>
        <taxon>Bacteria</taxon>
        <taxon>Pseudomonadati</taxon>
        <taxon>Pseudomonadota</taxon>
        <taxon>Gammaproteobacteria</taxon>
        <taxon>Pasteurellales</taxon>
        <taxon>Pasteurellaceae</taxon>
        <taxon>Mannheimia</taxon>
    </lineage>
</organism>
<evidence type="ECO:0000256" key="6">
    <source>
        <dbReference type="ARBA" id="ARBA00022989"/>
    </source>
</evidence>
<protein>
    <submittedName>
        <fullName evidence="11">Peptide ABC transporter permease</fullName>
    </submittedName>
</protein>
<keyword evidence="3" id="KW-1003">Cell membrane</keyword>
<evidence type="ECO:0000256" key="9">
    <source>
        <dbReference type="RuleBase" id="RU363032"/>
    </source>
</evidence>
<dbReference type="KEGG" id="mgra:A4G16_03455"/>
<name>A0A6G8JHE0_9PAST</name>
<feature type="domain" description="ABC transmembrane type-1" evidence="10">
    <location>
        <begin position="74"/>
        <end position="302"/>
    </location>
</feature>
<feature type="transmembrane region" description="Helical" evidence="9">
    <location>
        <begin position="244"/>
        <end position="263"/>
    </location>
</feature>
<dbReference type="EMBL" id="CP015030">
    <property type="protein sequence ID" value="QIM66496.1"/>
    <property type="molecule type" value="Genomic_DNA"/>
</dbReference>
<dbReference type="GO" id="GO:0071916">
    <property type="term" value="F:dipeptide transmembrane transporter activity"/>
    <property type="evidence" value="ECO:0007669"/>
    <property type="project" value="TreeGrafter"/>
</dbReference>
<dbReference type="SUPFAM" id="SSF161098">
    <property type="entry name" value="MetI-like"/>
    <property type="match status" value="1"/>
</dbReference>
<evidence type="ECO:0000256" key="8">
    <source>
        <dbReference type="ARBA" id="ARBA00024202"/>
    </source>
</evidence>
<comment type="similarity">
    <text evidence="8">Belongs to the binding-protein-dependent transport system permease family. OppBC subfamily.</text>
</comment>
<keyword evidence="5 9" id="KW-0812">Transmembrane</keyword>
<dbReference type="Proteomes" id="UP000501366">
    <property type="component" value="Chromosome"/>
</dbReference>
<keyword evidence="6 9" id="KW-1133">Transmembrane helix</keyword>
<dbReference type="InterPro" id="IPR035906">
    <property type="entry name" value="MetI-like_sf"/>
</dbReference>
<evidence type="ECO:0000256" key="4">
    <source>
        <dbReference type="ARBA" id="ARBA00022519"/>
    </source>
</evidence>
<proteinExistence type="inferred from homology"/>
<keyword evidence="4" id="KW-0997">Cell inner membrane</keyword>
<evidence type="ECO:0000256" key="3">
    <source>
        <dbReference type="ARBA" id="ARBA00022475"/>
    </source>
</evidence>
<evidence type="ECO:0000256" key="7">
    <source>
        <dbReference type="ARBA" id="ARBA00023136"/>
    </source>
</evidence>
<dbReference type="PROSITE" id="PS50928">
    <property type="entry name" value="ABC_TM1"/>
    <property type="match status" value="1"/>
</dbReference>